<evidence type="ECO:0000256" key="9">
    <source>
        <dbReference type="SAM" id="MobiDB-lite"/>
    </source>
</evidence>
<reference evidence="12 13" key="1">
    <citation type="submission" date="2018-05" db="EMBL/GenBank/DDBJ databases">
        <title>Genetic diversity of glacier-inhabiting Cryobacterium bacteria in China and description of Cryobacterium mengkeensis sp. nov. and Arthrobacter glacialis sp. nov.</title>
        <authorList>
            <person name="Liu Q."/>
            <person name="Xin Y.-H."/>
        </authorList>
    </citation>
    <scope>NUCLEOTIDE SEQUENCE [LARGE SCALE GENOMIC DNA]</scope>
    <source>
        <strain evidence="12 13">LI2</strain>
    </source>
</reference>
<evidence type="ECO:0000256" key="7">
    <source>
        <dbReference type="ARBA" id="ARBA00023204"/>
    </source>
</evidence>
<dbReference type="Pfam" id="PF23234">
    <property type="entry name" value="WHD_4th_Lhr"/>
    <property type="match status" value="1"/>
</dbReference>
<evidence type="ECO:0000259" key="11">
    <source>
        <dbReference type="PROSITE" id="PS51194"/>
    </source>
</evidence>
<dbReference type="InterPro" id="IPR013701">
    <property type="entry name" value="Lhr-like_DEAD/DEAH_assoc"/>
</dbReference>
<keyword evidence="3" id="KW-0378">Hydrolase</keyword>
<dbReference type="InterPro" id="IPR055367">
    <property type="entry name" value="WH4_Lhr"/>
</dbReference>
<feature type="domain" description="Helicase ATP-binding" evidence="10">
    <location>
        <begin position="53"/>
        <end position="272"/>
    </location>
</feature>
<keyword evidence="13" id="KW-1185">Reference proteome</keyword>
<sequence>MPVPYARNVGPVRHDGAVNAFSDKAALDLFAAPTREWFLGAFGSPTPAQSGAWTAISGGAHSLVVAPTGSGKTLAAFLWALDGLVAGGGSAPAGTTPDSGPGAPSGSKSGAGSEKAGTVKGGTGVLYISPLKALGVDVERNLRAPLVGITQTARRLGLEAPHASVGVRSGDTPANERRRLLSHPPDILITTPESLFLMLTSKARETLTGVHTVIIDEVHAVAGTKRGAHLAVSLERLDSLLDKPAQRIGLSATVEPRETVARFLGGSAPVTIVAPPGTKNWNLTVTVPVEDMTELPALASAHEAGPASGLAPNASIWPHVEEKIVDHVLANKSTIVFANSRRLAERLTGRLNEIYTERLELAASEPGSRGVWTSGGRGPVGLDAVSPDAEPWRTAPSPTASGTPVPAGTRAAHPASHVGVANRASPPRLPAEMMAQAGSVSGAPNVLAKAHHGSVSKEQRALIEDDLKSGRLRCVVATSSLELGIDMGAVDLVIQVESPPSVASGLQRVGRAGHQVGEISQGVLFPKHRADLLHSAVTVERMLAGHIEPLFIPANPLDILAQQTVAATALGSIDVDEWFDTVRRSAPFAALPRSAYNATLDLLAGRYPSDEFAELRPRIIWDRVGGTITGRPGAQRLAVTSGGTIPDRGLFSVFIVGSDDAGSPGSAGKAAKGGRRVGELDEEMVYESRVGDVFALGATSWKIEDITFDRVLVTPAFGQPGKLPFWKGDSLGRPVELGRALGAFIREVSAAPKKEALARCQATGLDAWAANNLLGYLEEQKAATSQVPDDRTLMVERFHDELGDWRVVLHSPFGMPVHAPWALAVAARLHERFGLDGSAMASDDGIVLRVPMMDDEPPGAELFIFEPDELDGIVTGEVGGSALFASRFRECAARALLLPRQTPGKRSPLWQQRQRSAQLLDVARKYPQFPIVLETVRECLQDVYDLPALKDIAASIERRELRIVETTTQQPSPFARSLLFGYVASFLYEGDSPLAERRAAALSLDPALLDELLGRAELRELLDPKVIAATESELQRLSGGSQGSDRRARGLEGVADLLRLLGPLDIAEVADRLVPEPSPATGSPDTSPPVTIHDAGPAPAARTDDAGLTDDAGGNEPEGTAVEPDAHAEGRKLHLATAATHLAQLVAANRALRVNVAGQERFAAVEDAARLRDALGIPLPMGVPLAFIEPVADPLGDLLGRHARTHGPFTAAEVAARLGLGIAVVHSGLARLAADKRVSEGEFLPNRAESGVPEWCDVEVLRRLRRRSLAALRAEVEPVDASTFGRFLPAWQHVSAASGSPALRGLDGLLTVVDQLAGVPVPASAWEPLVLAQRVADYRPAMLDELTATGEVVVSGAGALGGSDGWLSLHLAESAELTLNPADDFAPTGFQHRLLSGLSGGGAYFFHQLREMAADGPDEVPGDDELTAALWQLFWAGRISNDTFAPVRALLAGGHSAHRQRPEPSRLRPARAGRYGRLPGRAQSAQRGAPPLGAGRWSLLPVTVPETGPGVTSAAQTTAAQTTLRSHALAELFLDRYGVVTRGSVMAAGLTGGFGLMYKVLARLEETGKCRRGYFIEHLGAAQFAVPATVDRLRTFSEDAALNPRPPQALALAATDPANPYGAALAWPPLDSGHRPGRKAGALVVMVDGALVLYVERGGKTLLCFSDDGPAVSLAAGALVQVVKRGGVDKLAIEKVNGAGILDTPLAAALLASGAYSSPSGVRIRA</sequence>
<dbReference type="GO" id="GO:0003677">
    <property type="term" value="F:DNA binding"/>
    <property type="evidence" value="ECO:0007669"/>
    <property type="project" value="UniProtKB-KW"/>
</dbReference>
<dbReference type="Pfam" id="PF23236">
    <property type="entry name" value="WHD_2nd_Lhr"/>
    <property type="match status" value="2"/>
</dbReference>
<keyword evidence="2" id="KW-0227">DNA damage</keyword>
<dbReference type="PANTHER" id="PTHR47962:SF5">
    <property type="entry name" value="ATP-DEPENDENT HELICASE LHR-RELATED"/>
    <property type="match status" value="1"/>
</dbReference>
<evidence type="ECO:0000256" key="4">
    <source>
        <dbReference type="ARBA" id="ARBA00022806"/>
    </source>
</evidence>
<dbReference type="Pfam" id="PF00270">
    <property type="entry name" value="DEAD"/>
    <property type="match status" value="1"/>
</dbReference>
<dbReference type="Pfam" id="PF08494">
    <property type="entry name" value="DEAD_assoc"/>
    <property type="match status" value="1"/>
</dbReference>
<dbReference type="InterPro" id="IPR055368">
    <property type="entry name" value="WH3_Lhr"/>
</dbReference>
<dbReference type="InterPro" id="IPR045628">
    <property type="entry name" value="Lhr_WH_dom"/>
</dbReference>
<dbReference type="SUPFAM" id="SSF52540">
    <property type="entry name" value="P-loop containing nucleoside triphosphate hydrolases"/>
    <property type="match status" value="1"/>
</dbReference>
<keyword evidence="5" id="KW-0067">ATP-binding</keyword>
<dbReference type="GO" id="GO:0016887">
    <property type="term" value="F:ATP hydrolysis activity"/>
    <property type="evidence" value="ECO:0007669"/>
    <property type="project" value="TreeGrafter"/>
</dbReference>
<evidence type="ECO:0000256" key="8">
    <source>
        <dbReference type="ARBA" id="ARBA00023235"/>
    </source>
</evidence>
<dbReference type="GO" id="GO:0004386">
    <property type="term" value="F:helicase activity"/>
    <property type="evidence" value="ECO:0007669"/>
    <property type="project" value="UniProtKB-KW"/>
</dbReference>
<dbReference type="OrthoDB" id="9815222at2"/>
<dbReference type="InterPro" id="IPR001650">
    <property type="entry name" value="Helicase_C-like"/>
</dbReference>
<dbReference type="SMART" id="SM00490">
    <property type="entry name" value="HELICc"/>
    <property type="match status" value="1"/>
</dbReference>
<feature type="region of interest" description="Disordered" evidence="9">
    <location>
        <begin position="1074"/>
        <end position="1125"/>
    </location>
</feature>
<evidence type="ECO:0000313" key="12">
    <source>
        <dbReference type="EMBL" id="PYI69718.1"/>
    </source>
</evidence>
<feature type="compositionally biased region" description="Low complexity" evidence="9">
    <location>
        <begin position="92"/>
        <end position="117"/>
    </location>
</feature>
<accession>A0A2V5LE02</accession>
<evidence type="ECO:0000256" key="3">
    <source>
        <dbReference type="ARBA" id="ARBA00022801"/>
    </source>
</evidence>
<dbReference type="InterPro" id="IPR052511">
    <property type="entry name" value="ATP-dep_Helicase"/>
</dbReference>
<proteinExistence type="predicted"/>
<name>A0A2V5LE02_9MICC</name>
<protein>
    <submittedName>
        <fullName evidence="12">ATP-dependent helicase</fullName>
    </submittedName>
</protein>
<keyword evidence="7" id="KW-0234">DNA repair</keyword>
<dbReference type="EMBL" id="QJVD01000001">
    <property type="protein sequence ID" value="PYI69718.1"/>
    <property type="molecule type" value="Genomic_DNA"/>
</dbReference>
<gene>
    <name evidence="12" type="ORF">CVV68_01005</name>
</gene>
<evidence type="ECO:0000313" key="13">
    <source>
        <dbReference type="Proteomes" id="UP000247832"/>
    </source>
</evidence>
<evidence type="ECO:0000256" key="1">
    <source>
        <dbReference type="ARBA" id="ARBA00022741"/>
    </source>
</evidence>
<dbReference type="PROSITE" id="PS51192">
    <property type="entry name" value="HELICASE_ATP_BIND_1"/>
    <property type="match status" value="1"/>
</dbReference>
<dbReference type="PROSITE" id="PS51194">
    <property type="entry name" value="HELICASE_CTER"/>
    <property type="match status" value="1"/>
</dbReference>
<feature type="domain" description="Helicase C-terminal" evidence="11">
    <location>
        <begin position="323"/>
        <end position="558"/>
    </location>
</feature>
<keyword evidence="4 12" id="KW-0347">Helicase</keyword>
<dbReference type="GO" id="GO:0005524">
    <property type="term" value="F:ATP binding"/>
    <property type="evidence" value="ECO:0007669"/>
    <property type="project" value="UniProtKB-KW"/>
</dbReference>
<keyword evidence="6" id="KW-0238">DNA-binding</keyword>
<dbReference type="Gene3D" id="3.40.50.300">
    <property type="entry name" value="P-loop containing nucleotide triphosphate hydrolases"/>
    <property type="match status" value="2"/>
</dbReference>
<evidence type="ECO:0000256" key="2">
    <source>
        <dbReference type="ARBA" id="ARBA00022763"/>
    </source>
</evidence>
<dbReference type="InterPro" id="IPR011545">
    <property type="entry name" value="DEAD/DEAH_box_helicase_dom"/>
</dbReference>
<dbReference type="InterPro" id="IPR014001">
    <property type="entry name" value="Helicase_ATP-bd"/>
</dbReference>
<evidence type="ECO:0000259" key="10">
    <source>
        <dbReference type="PROSITE" id="PS51192"/>
    </source>
</evidence>
<keyword evidence="1" id="KW-0547">Nucleotide-binding</keyword>
<evidence type="ECO:0000256" key="5">
    <source>
        <dbReference type="ARBA" id="ARBA00022840"/>
    </source>
</evidence>
<keyword evidence="8" id="KW-0413">Isomerase</keyword>
<organism evidence="12 13">
    <name type="scientific">Arthrobacter livingstonensis</name>
    <dbReference type="NCBI Taxonomy" id="670078"/>
    <lineage>
        <taxon>Bacteria</taxon>
        <taxon>Bacillati</taxon>
        <taxon>Actinomycetota</taxon>
        <taxon>Actinomycetes</taxon>
        <taxon>Micrococcales</taxon>
        <taxon>Micrococcaceae</taxon>
        <taxon>Arthrobacter</taxon>
    </lineage>
</organism>
<dbReference type="Pfam" id="PF00271">
    <property type="entry name" value="Helicase_C"/>
    <property type="match status" value="1"/>
</dbReference>
<dbReference type="GO" id="GO:0006281">
    <property type="term" value="P:DNA repair"/>
    <property type="evidence" value="ECO:0007669"/>
    <property type="project" value="UniProtKB-KW"/>
</dbReference>
<dbReference type="PANTHER" id="PTHR47962">
    <property type="entry name" value="ATP-DEPENDENT HELICASE LHR-RELATED-RELATED"/>
    <property type="match status" value="1"/>
</dbReference>
<dbReference type="InterPro" id="IPR055369">
    <property type="entry name" value="WH2_Lhr"/>
</dbReference>
<comment type="caution">
    <text evidence="12">The sequence shown here is derived from an EMBL/GenBank/DDBJ whole genome shotgun (WGS) entry which is preliminary data.</text>
</comment>
<dbReference type="Pfam" id="PF19306">
    <property type="entry name" value="WHD_Lhr"/>
    <property type="match status" value="1"/>
</dbReference>
<dbReference type="Pfam" id="PF23235">
    <property type="entry name" value="WHD_3rd_Lhr"/>
    <property type="match status" value="1"/>
</dbReference>
<feature type="region of interest" description="Disordered" evidence="9">
    <location>
        <begin position="365"/>
        <end position="425"/>
    </location>
</feature>
<dbReference type="Proteomes" id="UP000247832">
    <property type="component" value="Unassembled WGS sequence"/>
</dbReference>
<evidence type="ECO:0000256" key="6">
    <source>
        <dbReference type="ARBA" id="ARBA00023125"/>
    </source>
</evidence>
<feature type="region of interest" description="Disordered" evidence="9">
    <location>
        <begin position="91"/>
        <end position="117"/>
    </location>
</feature>
<dbReference type="InterPro" id="IPR027417">
    <property type="entry name" value="P-loop_NTPase"/>
</dbReference>
<dbReference type="SMART" id="SM00487">
    <property type="entry name" value="DEXDc"/>
    <property type="match status" value="1"/>
</dbReference>
<feature type="compositionally biased region" description="Polar residues" evidence="9">
    <location>
        <begin position="1080"/>
        <end position="1089"/>
    </location>
</feature>